<dbReference type="InterPro" id="IPR011129">
    <property type="entry name" value="CSD"/>
</dbReference>
<evidence type="ECO:0000259" key="2">
    <source>
        <dbReference type="PROSITE" id="PS51857"/>
    </source>
</evidence>
<dbReference type="SMART" id="SM00357">
    <property type="entry name" value="CSP"/>
    <property type="match status" value="1"/>
</dbReference>
<dbReference type="Pfam" id="PF00313">
    <property type="entry name" value="CSD"/>
    <property type="match status" value="1"/>
</dbReference>
<dbReference type="PROSITE" id="PS51857">
    <property type="entry name" value="CSD_2"/>
    <property type="match status" value="1"/>
</dbReference>
<dbReference type="SUPFAM" id="SSF50249">
    <property type="entry name" value="Nucleic acid-binding proteins"/>
    <property type="match status" value="1"/>
</dbReference>
<name>A0A812W7D2_9DINO</name>
<evidence type="ECO:0000313" key="3">
    <source>
        <dbReference type="EMBL" id="CAE7659632.1"/>
    </source>
</evidence>
<dbReference type="InterPro" id="IPR012340">
    <property type="entry name" value="NA-bd_OB-fold"/>
</dbReference>
<feature type="region of interest" description="Disordered" evidence="1">
    <location>
        <begin position="172"/>
        <end position="238"/>
    </location>
</feature>
<sequence length="238" mass="24275">MGIPGELLDGVPMSGGMRPINSAPGMSGGMQTGGMPGNVVAMSTMPRMVQGAPGASTEAVMAQGCAVDGQGFAYPGFQGQGMILQPMQTFPGAQLHLVPVASAAAGNNTRFRGRIKSFNAKQGFGFIENSEAFAIFGRDVFLHKAQIGNLKVGTEVTYTVEMNKFGMPQARDLATLDGKPPGPPPASVAKGGAKPRSSAKKKAKDEDGANPRKAAPKAGSTEMAGPTGHLPGRGGSCS</sequence>
<proteinExistence type="predicted"/>
<feature type="domain" description="CSD" evidence="2">
    <location>
        <begin position="110"/>
        <end position="175"/>
    </location>
</feature>
<dbReference type="EMBL" id="CAJNJA010031697">
    <property type="protein sequence ID" value="CAE7659632.1"/>
    <property type="molecule type" value="Genomic_DNA"/>
</dbReference>
<organism evidence="3 4">
    <name type="scientific">Symbiodinium necroappetens</name>
    <dbReference type="NCBI Taxonomy" id="1628268"/>
    <lineage>
        <taxon>Eukaryota</taxon>
        <taxon>Sar</taxon>
        <taxon>Alveolata</taxon>
        <taxon>Dinophyceae</taxon>
        <taxon>Suessiales</taxon>
        <taxon>Symbiodiniaceae</taxon>
        <taxon>Symbiodinium</taxon>
    </lineage>
</organism>
<reference evidence="3" key="1">
    <citation type="submission" date="2021-02" db="EMBL/GenBank/DDBJ databases">
        <authorList>
            <person name="Dougan E. K."/>
            <person name="Rhodes N."/>
            <person name="Thang M."/>
            <person name="Chan C."/>
        </authorList>
    </citation>
    <scope>NUCLEOTIDE SEQUENCE</scope>
</reference>
<accession>A0A812W7D2</accession>
<evidence type="ECO:0000256" key="1">
    <source>
        <dbReference type="SAM" id="MobiDB-lite"/>
    </source>
</evidence>
<keyword evidence="4" id="KW-1185">Reference proteome</keyword>
<dbReference type="OrthoDB" id="448619at2759"/>
<gene>
    <name evidence="3" type="ORF">SNEC2469_LOCUS18716</name>
</gene>
<dbReference type="Proteomes" id="UP000601435">
    <property type="component" value="Unassembled WGS sequence"/>
</dbReference>
<dbReference type="InterPro" id="IPR002059">
    <property type="entry name" value="CSP_DNA-bd"/>
</dbReference>
<protein>
    <recommendedName>
        <fullName evidence="2">CSD domain-containing protein</fullName>
    </recommendedName>
</protein>
<dbReference type="Gene3D" id="2.40.50.140">
    <property type="entry name" value="Nucleic acid-binding proteins"/>
    <property type="match status" value="1"/>
</dbReference>
<comment type="caution">
    <text evidence="3">The sequence shown here is derived from an EMBL/GenBank/DDBJ whole genome shotgun (WGS) entry which is preliminary data.</text>
</comment>
<evidence type="ECO:0000313" key="4">
    <source>
        <dbReference type="Proteomes" id="UP000601435"/>
    </source>
</evidence>
<dbReference type="GO" id="GO:0003676">
    <property type="term" value="F:nucleic acid binding"/>
    <property type="evidence" value="ECO:0007669"/>
    <property type="project" value="InterPro"/>
</dbReference>
<dbReference type="AlphaFoldDB" id="A0A812W7D2"/>